<reference evidence="6 7" key="1">
    <citation type="journal article" date="2014" name="Int. J. Syst. Evol. Microbiol.">
        <title>Complete genome sequence of Corynebacterium casei LMG S-19264T (=DSM 44701T), isolated from a smear-ripened cheese.</title>
        <authorList>
            <consortium name="US DOE Joint Genome Institute (JGI-PGF)"/>
            <person name="Walter F."/>
            <person name="Albersmeier A."/>
            <person name="Kalinowski J."/>
            <person name="Ruckert C."/>
        </authorList>
    </citation>
    <scope>NUCLEOTIDE SEQUENCE [LARGE SCALE GENOMIC DNA]</scope>
    <source>
        <strain evidence="6 7">CGMCC 4.7111</strain>
    </source>
</reference>
<dbReference type="SMART" id="SM00418">
    <property type="entry name" value="HTH_ARSR"/>
    <property type="match status" value="1"/>
</dbReference>
<dbReference type="PANTHER" id="PTHR33154">
    <property type="entry name" value="TRANSCRIPTIONAL REGULATOR, ARSR FAMILY"/>
    <property type="match status" value="1"/>
</dbReference>
<evidence type="ECO:0000256" key="4">
    <source>
        <dbReference type="SAM" id="MobiDB-lite"/>
    </source>
</evidence>
<dbReference type="InterPro" id="IPR001845">
    <property type="entry name" value="HTH_ArsR_DNA-bd_dom"/>
</dbReference>
<keyword evidence="2" id="KW-0238">DNA-binding</keyword>
<keyword evidence="1" id="KW-0805">Transcription regulation</keyword>
<gene>
    <name evidence="6" type="ORF">GCM10011579_084540</name>
</gene>
<name>A0A917YF53_9ACTN</name>
<dbReference type="AlphaFoldDB" id="A0A917YF53"/>
<proteinExistence type="predicted"/>
<dbReference type="InterPro" id="IPR036390">
    <property type="entry name" value="WH_DNA-bd_sf"/>
</dbReference>
<evidence type="ECO:0000313" key="7">
    <source>
        <dbReference type="Proteomes" id="UP000600365"/>
    </source>
</evidence>
<accession>A0A917YF53</accession>
<feature type="domain" description="HTH arsR-type" evidence="5">
    <location>
        <begin position="27"/>
        <end position="124"/>
    </location>
</feature>
<evidence type="ECO:0000313" key="6">
    <source>
        <dbReference type="EMBL" id="GGN89548.1"/>
    </source>
</evidence>
<keyword evidence="3" id="KW-0804">Transcription</keyword>
<sequence>MVVSAVNPDSGEESAGPCAPALSEPLMERDLAERVAHVLKAVADPTRLQLLHLIQTAPGGEACVCSLTDRLGLRQPTISHHLKTMTTAGLLTREKRGTWVWYAVDPEGMEAVQDILRSPVRAAA</sequence>
<dbReference type="InterPro" id="IPR036388">
    <property type="entry name" value="WH-like_DNA-bd_sf"/>
</dbReference>
<dbReference type="Proteomes" id="UP000600365">
    <property type="component" value="Unassembled WGS sequence"/>
</dbReference>
<dbReference type="Gene3D" id="1.10.10.10">
    <property type="entry name" value="Winged helix-like DNA-binding domain superfamily/Winged helix DNA-binding domain"/>
    <property type="match status" value="1"/>
</dbReference>
<dbReference type="GO" id="GO:0003700">
    <property type="term" value="F:DNA-binding transcription factor activity"/>
    <property type="evidence" value="ECO:0007669"/>
    <property type="project" value="InterPro"/>
</dbReference>
<evidence type="ECO:0000259" key="5">
    <source>
        <dbReference type="PROSITE" id="PS50987"/>
    </source>
</evidence>
<dbReference type="GO" id="GO:0003677">
    <property type="term" value="F:DNA binding"/>
    <property type="evidence" value="ECO:0007669"/>
    <property type="project" value="UniProtKB-KW"/>
</dbReference>
<dbReference type="InterPro" id="IPR051081">
    <property type="entry name" value="HTH_MetalResp_TranReg"/>
</dbReference>
<dbReference type="PANTHER" id="PTHR33154:SF18">
    <property type="entry name" value="ARSENICAL RESISTANCE OPERON REPRESSOR"/>
    <property type="match status" value="1"/>
</dbReference>
<dbReference type="SUPFAM" id="SSF46785">
    <property type="entry name" value="Winged helix' DNA-binding domain"/>
    <property type="match status" value="1"/>
</dbReference>
<evidence type="ECO:0000256" key="2">
    <source>
        <dbReference type="ARBA" id="ARBA00023125"/>
    </source>
</evidence>
<dbReference type="EMBL" id="BMMM01000022">
    <property type="protein sequence ID" value="GGN89548.1"/>
    <property type="molecule type" value="Genomic_DNA"/>
</dbReference>
<dbReference type="Pfam" id="PF01022">
    <property type="entry name" value="HTH_5"/>
    <property type="match status" value="1"/>
</dbReference>
<organism evidence="6 7">
    <name type="scientific">Streptomyces albiflavescens</name>
    <dbReference type="NCBI Taxonomy" id="1623582"/>
    <lineage>
        <taxon>Bacteria</taxon>
        <taxon>Bacillati</taxon>
        <taxon>Actinomycetota</taxon>
        <taxon>Actinomycetes</taxon>
        <taxon>Kitasatosporales</taxon>
        <taxon>Streptomycetaceae</taxon>
        <taxon>Streptomyces</taxon>
    </lineage>
</organism>
<comment type="caution">
    <text evidence="6">The sequence shown here is derived from an EMBL/GenBank/DDBJ whole genome shotgun (WGS) entry which is preliminary data.</text>
</comment>
<dbReference type="NCBIfam" id="NF033788">
    <property type="entry name" value="HTH_metalloreg"/>
    <property type="match status" value="1"/>
</dbReference>
<dbReference type="PRINTS" id="PR00778">
    <property type="entry name" value="HTHARSR"/>
</dbReference>
<keyword evidence="7" id="KW-1185">Reference proteome</keyword>
<dbReference type="PROSITE" id="PS50987">
    <property type="entry name" value="HTH_ARSR_2"/>
    <property type="match status" value="1"/>
</dbReference>
<protein>
    <submittedName>
        <fullName evidence="6">Transcriptional regulator</fullName>
    </submittedName>
</protein>
<dbReference type="CDD" id="cd00090">
    <property type="entry name" value="HTH_ARSR"/>
    <property type="match status" value="1"/>
</dbReference>
<feature type="region of interest" description="Disordered" evidence="4">
    <location>
        <begin position="1"/>
        <end position="20"/>
    </location>
</feature>
<dbReference type="InterPro" id="IPR011991">
    <property type="entry name" value="ArsR-like_HTH"/>
</dbReference>
<evidence type="ECO:0000256" key="3">
    <source>
        <dbReference type="ARBA" id="ARBA00023163"/>
    </source>
</evidence>
<evidence type="ECO:0000256" key="1">
    <source>
        <dbReference type="ARBA" id="ARBA00023015"/>
    </source>
</evidence>